<protein>
    <submittedName>
        <fullName evidence="2">Px domain-containing protein</fullName>
    </submittedName>
</protein>
<name>A0A364NCI5_STELY</name>
<evidence type="ECO:0000256" key="1">
    <source>
        <dbReference type="SAM" id="MobiDB-lite"/>
    </source>
</evidence>
<accession>A0A364NCI5</accession>
<feature type="region of interest" description="Disordered" evidence="1">
    <location>
        <begin position="75"/>
        <end position="113"/>
    </location>
</feature>
<evidence type="ECO:0000313" key="2">
    <source>
        <dbReference type="EMBL" id="RAR15029.1"/>
    </source>
</evidence>
<organism evidence="2 3">
    <name type="scientific">Stemphylium lycopersici</name>
    <name type="common">Tomato gray leaf spot disease fungus</name>
    <name type="synonym">Thyrospora lycopersici</name>
    <dbReference type="NCBI Taxonomy" id="183478"/>
    <lineage>
        <taxon>Eukaryota</taxon>
        <taxon>Fungi</taxon>
        <taxon>Dikarya</taxon>
        <taxon>Ascomycota</taxon>
        <taxon>Pezizomycotina</taxon>
        <taxon>Dothideomycetes</taxon>
        <taxon>Pleosporomycetidae</taxon>
        <taxon>Pleosporales</taxon>
        <taxon>Pleosporineae</taxon>
        <taxon>Pleosporaceae</taxon>
        <taxon>Stemphylium</taxon>
    </lineage>
</organism>
<evidence type="ECO:0000313" key="3">
    <source>
        <dbReference type="Proteomes" id="UP000249619"/>
    </source>
</evidence>
<feature type="region of interest" description="Disordered" evidence="1">
    <location>
        <begin position="1"/>
        <end position="41"/>
    </location>
</feature>
<dbReference type="AlphaFoldDB" id="A0A364NCI5"/>
<reference evidence="3" key="1">
    <citation type="submission" date="2018-05" db="EMBL/GenBank/DDBJ databases">
        <title>Draft genome sequence of Stemphylium lycopersici strain CIDEFI 213.</title>
        <authorList>
            <person name="Medina R."/>
            <person name="Franco M.E.E."/>
            <person name="Lucentini C.G."/>
            <person name="Saparrat M.C.N."/>
            <person name="Balatti P.A."/>
        </authorList>
    </citation>
    <scope>NUCLEOTIDE SEQUENCE [LARGE SCALE GENOMIC DNA]</scope>
    <source>
        <strain evidence="3">CIDEFI 213</strain>
    </source>
</reference>
<sequence length="215" mass="23753">MTTEPSASKHKRKRSVDLDNKYDSSEFDEDDLNEALSQAETPCNTAKRADFITPTGKRRNFGLDMNQCSRVEARPLQTPRAKRIASGSPFSLKTPKTNSNMFTPSASSDGKPISNSLKNAVVEELATDVFDLLQGSGMRLDECIERDLRALLNQHAKSAEGYRRGRDASRAQVKAKDAKIAELTFRIGTLEAELQAEKTTVENLQWEAENGTSVG</sequence>
<proteinExistence type="predicted"/>
<gene>
    <name evidence="2" type="ORF">DDE83_001665</name>
</gene>
<keyword evidence="3" id="KW-1185">Reference proteome</keyword>
<dbReference type="Proteomes" id="UP000249619">
    <property type="component" value="Unassembled WGS sequence"/>
</dbReference>
<feature type="compositionally biased region" description="Basic and acidic residues" evidence="1">
    <location>
        <begin position="15"/>
        <end position="24"/>
    </location>
</feature>
<dbReference type="EMBL" id="QGDH01000016">
    <property type="protein sequence ID" value="RAR15029.1"/>
    <property type="molecule type" value="Genomic_DNA"/>
</dbReference>
<feature type="compositionally biased region" description="Polar residues" evidence="1">
    <location>
        <begin position="88"/>
        <end position="113"/>
    </location>
</feature>
<comment type="caution">
    <text evidence="2">The sequence shown here is derived from an EMBL/GenBank/DDBJ whole genome shotgun (WGS) entry which is preliminary data.</text>
</comment>
<dbReference type="STRING" id="183478.A0A364NCI5"/>